<dbReference type="InterPro" id="IPR036753">
    <property type="entry name" value="ARPC3_sf"/>
</dbReference>
<dbReference type="InterPro" id="IPR007204">
    <property type="entry name" value="ARPC3"/>
</dbReference>
<accession>A0A9N9AG70</accession>
<dbReference type="PANTHER" id="PTHR12391">
    <property type="entry name" value="ARP2/3 COMPLEX 21 KD SUBUNIT"/>
    <property type="match status" value="1"/>
</dbReference>
<dbReference type="EMBL" id="CAJVPJ010000473">
    <property type="protein sequence ID" value="CAG8528445.1"/>
    <property type="molecule type" value="Genomic_DNA"/>
</dbReference>
<comment type="subunit">
    <text evidence="6">Component of the Arp2/3 complex.</text>
</comment>
<feature type="region of interest" description="Disordered" evidence="7">
    <location>
        <begin position="142"/>
        <end position="176"/>
    </location>
</feature>
<dbReference type="GO" id="GO:0005885">
    <property type="term" value="C:Arp2/3 protein complex"/>
    <property type="evidence" value="ECO:0007669"/>
    <property type="project" value="UniProtKB-UniRule"/>
</dbReference>
<organism evidence="8 9">
    <name type="scientific">Paraglomus occultum</name>
    <dbReference type="NCBI Taxonomy" id="144539"/>
    <lineage>
        <taxon>Eukaryota</taxon>
        <taxon>Fungi</taxon>
        <taxon>Fungi incertae sedis</taxon>
        <taxon>Mucoromycota</taxon>
        <taxon>Glomeromycotina</taxon>
        <taxon>Glomeromycetes</taxon>
        <taxon>Paraglomerales</taxon>
        <taxon>Paraglomeraceae</taxon>
        <taxon>Paraglomus</taxon>
    </lineage>
</organism>
<evidence type="ECO:0000256" key="2">
    <source>
        <dbReference type="ARBA" id="ARBA00010856"/>
    </source>
</evidence>
<dbReference type="GO" id="GO:0003779">
    <property type="term" value="F:actin binding"/>
    <property type="evidence" value="ECO:0007669"/>
    <property type="project" value="UniProtKB-KW"/>
</dbReference>
<dbReference type="Pfam" id="PF04062">
    <property type="entry name" value="P21-Arc"/>
    <property type="match status" value="1"/>
</dbReference>
<dbReference type="OrthoDB" id="200404at2759"/>
<dbReference type="AlphaFoldDB" id="A0A9N9AG70"/>
<comment type="subcellular location">
    <subcellularLocation>
        <location evidence="1 6">Cytoplasm</location>
        <location evidence="1 6">Cytoskeleton</location>
    </subcellularLocation>
</comment>
<protein>
    <recommendedName>
        <fullName evidence="6">Actin-related protein 2/3 complex subunit 3</fullName>
    </recommendedName>
</protein>
<comment type="similarity">
    <text evidence="2 6">Belongs to the ARPC3 family.</text>
</comment>
<evidence type="ECO:0000256" key="6">
    <source>
        <dbReference type="PIRNR" id="PIRNR016315"/>
    </source>
</evidence>
<reference evidence="8" key="1">
    <citation type="submission" date="2021-06" db="EMBL/GenBank/DDBJ databases">
        <authorList>
            <person name="Kallberg Y."/>
            <person name="Tangrot J."/>
            <person name="Rosling A."/>
        </authorList>
    </citation>
    <scope>NUCLEOTIDE SEQUENCE</scope>
    <source>
        <strain evidence="8">IA702</strain>
    </source>
</reference>
<proteinExistence type="inferred from homology"/>
<gene>
    <name evidence="8" type="ORF">POCULU_LOCUS3935</name>
</gene>
<sequence>MVLLPIKTRVRGPAPQGRCLRLESEFPRLFANSVTLLFPVSLPISLISPITCNTAPQAQEDIIDEALDLFRANCLFRNFEIKGNADRVLIYLILFISDCLNRLTKNTSQKDAVKVLNTRALDNFALPGEPQFPLNALYAAPATRGDSGKEDWGVGDGNRKRKWVGDEDHSGSVNED</sequence>
<keyword evidence="9" id="KW-1185">Reference proteome</keyword>
<evidence type="ECO:0000313" key="9">
    <source>
        <dbReference type="Proteomes" id="UP000789572"/>
    </source>
</evidence>
<evidence type="ECO:0000256" key="4">
    <source>
        <dbReference type="ARBA" id="ARBA00023203"/>
    </source>
</evidence>
<dbReference type="Proteomes" id="UP000789572">
    <property type="component" value="Unassembled WGS sequence"/>
</dbReference>
<dbReference type="GO" id="GO:0034314">
    <property type="term" value="P:Arp2/3 complex-mediated actin nucleation"/>
    <property type="evidence" value="ECO:0007669"/>
    <property type="project" value="UniProtKB-UniRule"/>
</dbReference>
<evidence type="ECO:0000256" key="7">
    <source>
        <dbReference type="SAM" id="MobiDB-lite"/>
    </source>
</evidence>
<comment type="function">
    <text evidence="6">Functions as component of the Arp2/3 complex which is involved in regulation of actin polymerization and together with an activating nucleation-promoting factor (NPF) mediates the formation of branched actin networks.</text>
</comment>
<evidence type="ECO:0000256" key="5">
    <source>
        <dbReference type="ARBA" id="ARBA00023212"/>
    </source>
</evidence>
<comment type="caution">
    <text evidence="8">The sequence shown here is derived from an EMBL/GenBank/DDBJ whole genome shotgun (WGS) entry which is preliminary data.</text>
</comment>
<dbReference type="Gene3D" id="1.10.1760.10">
    <property type="entry name" value="Actin-related protein 2/3 complex subunit 3"/>
    <property type="match status" value="1"/>
</dbReference>
<keyword evidence="4 6" id="KW-0009">Actin-binding</keyword>
<dbReference type="SUPFAM" id="SSF69060">
    <property type="entry name" value="Arp2/3 complex 21 kDa subunit ARPC3"/>
    <property type="match status" value="1"/>
</dbReference>
<keyword evidence="5 6" id="KW-0206">Cytoskeleton</keyword>
<evidence type="ECO:0000256" key="3">
    <source>
        <dbReference type="ARBA" id="ARBA00022490"/>
    </source>
</evidence>
<dbReference type="PIRSF" id="PIRSF016315">
    <property type="entry name" value="ARP2/3_P21-Arc"/>
    <property type="match status" value="1"/>
</dbReference>
<evidence type="ECO:0000313" key="8">
    <source>
        <dbReference type="EMBL" id="CAG8528445.1"/>
    </source>
</evidence>
<name>A0A9N9AG70_9GLOM</name>
<dbReference type="GO" id="GO:0030833">
    <property type="term" value="P:regulation of actin filament polymerization"/>
    <property type="evidence" value="ECO:0007669"/>
    <property type="project" value="InterPro"/>
</dbReference>
<evidence type="ECO:0000256" key="1">
    <source>
        <dbReference type="ARBA" id="ARBA00004245"/>
    </source>
</evidence>
<keyword evidence="3 6" id="KW-0963">Cytoplasm</keyword>